<keyword evidence="1" id="KW-0596">Phosphopantetheine</keyword>
<dbReference type="PROSITE" id="PS00012">
    <property type="entry name" value="PHOSPHOPANTETHEINE"/>
    <property type="match status" value="1"/>
</dbReference>
<dbReference type="Gene3D" id="1.10.1200.10">
    <property type="entry name" value="ACP-like"/>
    <property type="match status" value="1"/>
</dbReference>
<evidence type="ECO:0000256" key="1">
    <source>
        <dbReference type="ARBA" id="ARBA00022450"/>
    </source>
</evidence>
<dbReference type="Pfam" id="PF00550">
    <property type="entry name" value="PP-binding"/>
    <property type="match status" value="1"/>
</dbReference>
<evidence type="ECO:0000259" key="3">
    <source>
        <dbReference type="Pfam" id="PF00550"/>
    </source>
</evidence>
<feature type="domain" description="Carrier" evidence="3">
    <location>
        <begin position="133"/>
        <end position="177"/>
    </location>
</feature>
<name>A0ABN9T9F1_9DINO</name>
<keyword evidence="2" id="KW-0597">Phosphoprotein</keyword>
<dbReference type="InterPro" id="IPR009081">
    <property type="entry name" value="PP-bd_ACP"/>
</dbReference>
<dbReference type="EMBL" id="CAUYUJ010014479">
    <property type="protein sequence ID" value="CAK0841723.1"/>
    <property type="molecule type" value="Genomic_DNA"/>
</dbReference>
<protein>
    <recommendedName>
        <fullName evidence="3">Carrier domain-containing protein</fullName>
    </recommendedName>
</protein>
<feature type="non-terminal residue" evidence="4">
    <location>
        <position position="1"/>
    </location>
</feature>
<organism evidence="4 5">
    <name type="scientific">Prorocentrum cordatum</name>
    <dbReference type="NCBI Taxonomy" id="2364126"/>
    <lineage>
        <taxon>Eukaryota</taxon>
        <taxon>Sar</taxon>
        <taxon>Alveolata</taxon>
        <taxon>Dinophyceae</taxon>
        <taxon>Prorocentrales</taxon>
        <taxon>Prorocentraceae</taxon>
        <taxon>Prorocentrum</taxon>
    </lineage>
</organism>
<dbReference type="PANTHER" id="PTHR43775">
    <property type="entry name" value="FATTY ACID SYNTHASE"/>
    <property type="match status" value="1"/>
</dbReference>
<reference evidence="4" key="1">
    <citation type="submission" date="2023-10" db="EMBL/GenBank/DDBJ databases">
        <authorList>
            <person name="Chen Y."/>
            <person name="Shah S."/>
            <person name="Dougan E. K."/>
            <person name="Thang M."/>
            <person name="Chan C."/>
        </authorList>
    </citation>
    <scope>NUCLEOTIDE SEQUENCE [LARGE SCALE GENOMIC DNA]</scope>
</reference>
<dbReference type="InterPro" id="IPR050091">
    <property type="entry name" value="PKS_NRPS_Biosynth_Enz"/>
</dbReference>
<dbReference type="InterPro" id="IPR036736">
    <property type="entry name" value="ACP-like_sf"/>
</dbReference>
<evidence type="ECO:0000313" key="4">
    <source>
        <dbReference type="EMBL" id="CAK0841723.1"/>
    </source>
</evidence>
<dbReference type="SUPFAM" id="SSF47336">
    <property type="entry name" value="ACP-like"/>
    <property type="match status" value="1"/>
</dbReference>
<dbReference type="InterPro" id="IPR006162">
    <property type="entry name" value="Ppantetheine_attach_site"/>
</dbReference>
<dbReference type="Gene3D" id="3.40.50.720">
    <property type="entry name" value="NAD(P)-binding Rossmann-like Domain"/>
    <property type="match status" value="1"/>
</dbReference>
<evidence type="ECO:0000256" key="2">
    <source>
        <dbReference type="ARBA" id="ARBA00022553"/>
    </source>
</evidence>
<dbReference type="PANTHER" id="PTHR43775:SF37">
    <property type="entry name" value="SI:DKEY-61P9.11"/>
    <property type="match status" value="1"/>
</dbReference>
<comment type="caution">
    <text evidence="4">The sequence shown here is derived from an EMBL/GenBank/DDBJ whole genome shotgun (WGS) entry which is preliminary data.</text>
</comment>
<dbReference type="Proteomes" id="UP001189429">
    <property type="component" value="Unassembled WGS sequence"/>
</dbReference>
<proteinExistence type="predicted"/>
<accession>A0ABN9T9F1</accession>
<gene>
    <name evidence="4" type="ORF">PCOR1329_LOCUS36857</name>
</gene>
<sequence>VVTVNWGPWAEAGMAKEGTKAYEAAVAEGDTPLPTAAALGCLAAALRSAGQAQPSATQFCACDVQWQKSQWRDLPILDLVWERPADTAPVGGDAGAKAAEVSDGGATPQKKVEDFLVSSTRSSGSWKRIQGKTLHQLGLDSLEVVQLRNLFNKKFGVTVPLGVVADSTQKLSDLGAALGKYLG</sequence>
<evidence type="ECO:0000313" key="5">
    <source>
        <dbReference type="Proteomes" id="UP001189429"/>
    </source>
</evidence>
<keyword evidence="5" id="KW-1185">Reference proteome</keyword>